<feature type="transmembrane region" description="Helical" evidence="5">
    <location>
        <begin position="61"/>
        <end position="81"/>
    </location>
</feature>
<comment type="caution">
    <text evidence="6">The sequence shown here is derived from an EMBL/GenBank/DDBJ whole genome shotgun (WGS) entry which is preliminary data.</text>
</comment>
<feature type="transmembrane region" description="Helical" evidence="5">
    <location>
        <begin position="232"/>
        <end position="252"/>
    </location>
</feature>
<evidence type="ECO:0000313" key="7">
    <source>
        <dbReference type="Proteomes" id="UP000572754"/>
    </source>
</evidence>
<comment type="subcellular location">
    <subcellularLocation>
        <location evidence="1">Membrane</location>
        <topology evidence="1">Multi-pass membrane protein</topology>
    </subcellularLocation>
</comment>
<reference evidence="6 7" key="2">
    <citation type="submission" date="2020-05" db="EMBL/GenBank/DDBJ databases">
        <title>Identification and distribution of gene clusters putatively required for synthesis of sphingolipid metabolism inhibitors in phylogenetically diverse species of the filamentous fungus Fusarium.</title>
        <authorList>
            <person name="Kim H.-S."/>
            <person name="Busman M."/>
            <person name="Brown D.W."/>
            <person name="Divon H."/>
            <person name="Uhlig S."/>
            <person name="Proctor R.H."/>
        </authorList>
    </citation>
    <scope>NUCLEOTIDE SEQUENCE [LARGE SCALE GENOMIC DNA]</scope>
    <source>
        <strain evidence="6 7">NRRL 25331</strain>
    </source>
</reference>
<gene>
    <name evidence="6" type="ORF">FCIRC_1715</name>
</gene>
<keyword evidence="2 5" id="KW-0812">Transmembrane</keyword>
<keyword evidence="3 5" id="KW-1133">Transmembrane helix</keyword>
<dbReference type="Pfam" id="PF04479">
    <property type="entry name" value="RTA1"/>
    <property type="match status" value="2"/>
</dbReference>
<evidence type="ECO:0000256" key="2">
    <source>
        <dbReference type="ARBA" id="ARBA00022692"/>
    </source>
</evidence>
<evidence type="ECO:0000313" key="6">
    <source>
        <dbReference type="EMBL" id="KAF5688809.1"/>
    </source>
</evidence>
<reference evidence="7" key="1">
    <citation type="journal article" date="2020" name="BMC Genomics">
        <title>Correction to: Identification and distribution of gene clusters required for synthesis of sphingolipid metabolism inhibitors in diverse species of the filamentous fungus Fusarium.</title>
        <authorList>
            <person name="Kim H.S."/>
            <person name="Lohmar J.M."/>
            <person name="Busman M."/>
            <person name="Brown D.W."/>
            <person name="Naumann T.A."/>
            <person name="Divon H.H."/>
            <person name="Lysoe E."/>
            <person name="Uhlig S."/>
            <person name="Proctor R.H."/>
        </authorList>
    </citation>
    <scope>NUCLEOTIDE SEQUENCE [LARGE SCALE GENOMIC DNA]</scope>
    <source>
        <strain evidence="7">NRRL 25331</strain>
    </source>
</reference>
<evidence type="ECO:0000256" key="3">
    <source>
        <dbReference type="ARBA" id="ARBA00022989"/>
    </source>
</evidence>
<organism evidence="6 7">
    <name type="scientific">Fusarium circinatum</name>
    <name type="common">Pitch canker fungus</name>
    <name type="synonym">Gibberella circinata</name>
    <dbReference type="NCBI Taxonomy" id="48490"/>
    <lineage>
        <taxon>Eukaryota</taxon>
        <taxon>Fungi</taxon>
        <taxon>Dikarya</taxon>
        <taxon>Ascomycota</taxon>
        <taxon>Pezizomycotina</taxon>
        <taxon>Sordariomycetes</taxon>
        <taxon>Hypocreomycetidae</taxon>
        <taxon>Hypocreales</taxon>
        <taxon>Nectriaceae</taxon>
        <taxon>Fusarium</taxon>
        <taxon>Fusarium fujikuroi species complex</taxon>
    </lineage>
</organism>
<dbReference type="GO" id="GO:0005886">
    <property type="term" value="C:plasma membrane"/>
    <property type="evidence" value="ECO:0007669"/>
    <property type="project" value="TreeGrafter"/>
</dbReference>
<evidence type="ECO:0000256" key="1">
    <source>
        <dbReference type="ARBA" id="ARBA00004141"/>
    </source>
</evidence>
<sequence>MSTLPGGLIAFGPNTNCTLDLCPLEASIFRYRPSVPANSIFIGIFGLCLIAHTIQGVLTRSWGFMACMVAGCVLEIAGYAGRIVLYDNPFSFNGFLAQISNIYHLDRSISRFDPRVFYWMFIPCDIISLILQAVGGAFSATGTTKKDVDTGVDISLAGLIFQVITLVLFCLLFTDYLLLCRKSNLARSGMTKAMTVFLTFLFLSILFVLIRCTFRIVELHEGYFSHFFRQEGGFIGLESAVMCAAVICLNIGHPGKILTTRTGKRSEPQSLFSIELNDGATL</sequence>
<feature type="transmembrane region" description="Helical" evidence="5">
    <location>
        <begin position="154"/>
        <end position="174"/>
    </location>
</feature>
<feature type="transmembrane region" description="Helical" evidence="5">
    <location>
        <begin position="116"/>
        <end position="134"/>
    </location>
</feature>
<name>A0A8H5UE55_FUSCI</name>
<accession>A0A8H5UE55</accession>
<keyword evidence="7" id="KW-1185">Reference proteome</keyword>
<proteinExistence type="predicted"/>
<dbReference type="PANTHER" id="PTHR31465:SF9">
    <property type="entry name" value="SPHINGOID LONG-CHAIN BASE TRANSPORTER RSB1"/>
    <property type="match status" value="1"/>
</dbReference>
<feature type="transmembrane region" description="Helical" evidence="5">
    <location>
        <begin position="35"/>
        <end position="55"/>
    </location>
</feature>
<evidence type="ECO:0000256" key="4">
    <source>
        <dbReference type="ARBA" id="ARBA00023136"/>
    </source>
</evidence>
<protein>
    <submittedName>
        <fullName evidence="6">Parasitic phase-specific psp-1</fullName>
    </submittedName>
</protein>
<dbReference type="PANTHER" id="PTHR31465">
    <property type="entry name" value="PROTEIN RTA1-RELATED"/>
    <property type="match status" value="1"/>
</dbReference>
<feature type="transmembrane region" description="Helical" evidence="5">
    <location>
        <begin position="195"/>
        <end position="217"/>
    </location>
</feature>
<dbReference type="EMBL" id="JAAQPE010000056">
    <property type="protein sequence ID" value="KAF5688809.1"/>
    <property type="molecule type" value="Genomic_DNA"/>
</dbReference>
<evidence type="ECO:0000256" key="5">
    <source>
        <dbReference type="SAM" id="Phobius"/>
    </source>
</evidence>
<keyword evidence="4 5" id="KW-0472">Membrane</keyword>
<dbReference type="Proteomes" id="UP000572754">
    <property type="component" value="Unassembled WGS sequence"/>
</dbReference>
<dbReference type="AlphaFoldDB" id="A0A8H5UE55"/>
<dbReference type="InterPro" id="IPR007568">
    <property type="entry name" value="RTA1"/>
</dbReference>
<dbReference type="GO" id="GO:0000324">
    <property type="term" value="C:fungal-type vacuole"/>
    <property type="evidence" value="ECO:0007669"/>
    <property type="project" value="TreeGrafter"/>
</dbReference>